<dbReference type="EMBL" id="QGDL01000010">
    <property type="protein sequence ID" value="PWJ28002.1"/>
    <property type="molecule type" value="Genomic_DNA"/>
</dbReference>
<accession>A0A2Y9BKW8</accession>
<dbReference type="AlphaFoldDB" id="A0A2Y9BKW8"/>
<reference evidence="1 2" key="1">
    <citation type="submission" date="2018-05" db="EMBL/GenBank/DDBJ databases">
        <title>The Hungate 1000. A catalogue of reference genomes from the rumen microbiome.</title>
        <authorList>
            <person name="Kelly W."/>
        </authorList>
    </citation>
    <scope>NUCLEOTIDE SEQUENCE [LARGE SCALE GENOMIC DNA]</scope>
    <source>
        <strain evidence="1 2">NLAE-zl-C242</strain>
    </source>
</reference>
<gene>
    <name evidence="1" type="ORF">A8806_110177</name>
</gene>
<name>A0A2Y9BKW8_9FIRM</name>
<organism evidence="1 2">
    <name type="scientific">Faecalicatena orotica</name>
    <dbReference type="NCBI Taxonomy" id="1544"/>
    <lineage>
        <taxon>Bacteria</taxon>
        <taxon>Bacillati</taxon>
        <taxon>Bacillota</taxon>
        <taxon>Clostridia</taxon>
        <taxon>Lachnospirales</taxon>
        <taxon>Lachnospiraceae</taxon>
        <taxon>Faecalicatena</taxon>
    </lineage>
</organism>
<sequence>MLINGIGEVSEETVLSILTREGREAVESGDMTLEEVGDMYKLEQVKKASRIGRFGDSFSTSYGWIPEGLFDKLTPGELGQLVDAFNDCYGAGKNDKHE</sequence>
<dbReference type="Proteomes" id="UP000245845">
    <property type="component" value="Unassembled WGS sequence"/>
</dbReference>
<keyword evidence="2" id="KW-1185">Reference proteome</keyword>
<proteinExistence type="predicted"/>
<evidence type="ECO:0000313" key="1">
    <source>
        <dbReference type="EMBL" id="PWJ28002.1"/>
    </source>
</evidence>
<dbReference type="RefSeq" id="WP_109732354.1">
    <property type="nucleotide sequence ID" value="NZ_QGDL01000010.1"/>
</dbReference>
<protein>
    <submittedName>
        <fullName evidence="1">Uncharacterized protein</fullName>
    </submittedName>
</protein>
<evidence type="ECO:0000313" key="2">
    <source>
        <dbReference type="Proteomes" id="UP000245845"/>
    </source>
</evidence>
<comment type="caution">
    <text evidence="1">The sequence shown here is derived from an EMBL/GenBank/DDBJ whole genome shotgun (WGS) entry which is preliminary data.</text>
</comment>
<dbReference type="OrthoDB" id="9952259at2"/>